<dbReference type="PANTHER" id="PTHR30543:SF21">
    <property type="entry name" value="NAD(P)H-DEPENDENT FMN REDUCTASE LOT6"/>
    <property type="match status" value="1"/>
</dbReference>
<dbReference type="Gene3D" id="3.40.50.360">
    <property type="match status" value="1"/>
</dbReference>
<dbReference type="RefSeq" id="WP_126699508.1">
    <property type="nucleotide sequence ID" value="NZ_RWKW01000032.1"/>
</dbReference>
<accession>A0A429YZ48</accession>
<dbReference type="Pfam" id="PF03358">
    <property type="entry name" value="FMN_red"/>
    <property type="match status" value="1"/>
</dbReference>
<evidence type="ECO:0000259" key="1">
    <source>
        <dbReference type="Pfam" id="PF03358"/>
    </source>
</evidence>
<dbReference type="GO" id="GO:0005829">
    <property type="term" value="C:cytosol"/>
    <property type="evidence" value="ECO:0007669"/>
    <property type="project" value="TreeGrafter"/>
</dbReference>
<protein>
    <submittedName>
        <fullName evidence="2">NADPH-dependent oxidoreductase</fullName>
    </submittedName>
</protein>
<comment type="caution">
    <text evidence="2">The sequence shown here is derived from an EMBL/GenBank/DDBJ whole genome shotgun (WGS) entry which is preliminary data.</text>
</comment>
<dbReference type="InterPro" id="IPR029039">
    <property type="entry name" value="Flavoprotein-like_sf"/>
</dbReference>
<reference evidence="2 3" key="1">
    <citation type="submission" date="2018-12" db="EMBL/GenBank/DDBJ databases">
        <title>Mesorhizobium carbonis sp. nov., isolated from coal mine water.</title>
        <authorList>
            <person name="Xin W."/>
            <person name="Xu Z."/>
            <person name="Xiang F."/>
            <person name="Zhang J."/>
            <person name="Xi L."/>
            <person name="Liu J."/>
        </authorList>
    </citation>
    <scope>NUCLEOTIDE SEQUENCE [LARGE SCALE GENOMIC DNA]</scope>
    <source>
        <strain evidence="2 3">B2.3</strain>
    </source>
</reference>
<proteinExistence type="predicted"/>
<dbReference type="SUPFAM" id="SSF52218">
    <property type="entry name" value="Flavoproteins"/>
    <property type="match status" value="1"/>
</dbReference>
<name>A0A429YZ48_9HYPH</name>
<sequence>MPIIQIVVASTREGRIGRSVADWVFEVGRERGGAEIELVDLKDVALPMFDEPNHPRLGQYMNDHTKRWSAKVAGADAFIFVTPEYNHSFPASLKNAIDYLHNEWLYKPVGFVSYGGVAAGTRAVQALKPVLAALQMIPVLEGVSIPFVHTNLGADGRFNAPDGLADATKLMFARTEFWIARQASLYQGR</sequence>
<evidence type="ECO:0000313" key="3">
    <source>
        <dbReference type="Proteomes" id="UP000278398"/>
    </source>
</evidence>
<dbReference type="InterPro" id="IPR005025">
    <property type="entry name" value="FMN_Rdtase-like_dom"/>
</dbReference>
<evidence type="ECO:0000313" key="2">
    <source>
        <dbReference type="EMBL" id="RST86731.1"/>
    </source>
</evidence>
<feature type="domain" description="NADPH-dependent FMN reductase-like" evidence="1">
    <location>
        <begin position="5"/>
        <end position="147"/>
    </location>
</feature>
<organism evidence="2 3">
    <name type="scientific">Aquibium carbonis</name>
    <dbReference type="NCBI Taxonomy" id="2495581"/>
    <lineage>
        <taxon>Bacteria</taxon>
        <taxon>Pseudomonadati</taxon>
        <taxon>Pseudomonadota</taxon>
        <taxon>Alphaproteobacteria</taxon>
        <taxon>Hyphomicrobiales</taxon>
        <taxon>Phyllobacteriaceae</taxon>
        <taxon>Aquibium</taxon>
    </lineage>
</organism>
<dbReference type="Proteomes" id="UP000278398">
    <property type="component" value="Unassembled WGS sequence"/>
</dbReference>
<gene>
    <name evidence="2" type="ORF">EJC49_09170</name>
</gene>
<dbReference type="AlphaFoldDB" id="A0A429YZ48"/>
<keyword evidence="3" id="KW-1185">Reference proteome</keyword>
<dbReference type="GO" id="GO:0016491">
    <property type="term" value="F:oxidoreductase activity"/>
    <property type="evidence" value="ECO:0007669"/>
    <property type="project" value="InterPro"/>
</dbReference>
<dbReference type="OrthoDB" id="9812295at2"/>
<dbReference type="GO" id="GO:0010181">
    <property type="term" value="F:FMN binding"/>
    <property type="evidence" value="ECO:0007669"/>
    <property type="project" value="TreeGrafter"/>
</dbReference>
<dbReference type="InterPro" id="IPR050712">
    <property type="entry name" value="NAD(P)H-dep_reductase"/>
</dbReference>
<dbReference type="EMBL" id="RWKW01000032">
    <property type="protein sequence ID" value="RST86731.1"/>
    <property type="molecule type" value="Genomic_DNA"/>
</dbReference>
<dbReference type="PANTHER" id="PTHR30543">
    <property type="entry name" value="CHROMATE REDUCTASE"/>
    <property type="match status" value="1"/>
</dbReference>